<sequence length="160" mass="17544">METVGSYHAARCRNSISILHRAYPSSTSSNVLISSSVLTDSSPVTSAHAAISTLTNLCGLGRRSTVAVILLPLSGFNLDDCRSLVRADAALPRQLWWRMELGELGKNMIRYRTTVYDSIHSGYPEARVLHTGTTVLLSHFHYKNVEVIPPALQPSLPPFP</sequence>
<dbReference type="EMBL" id="KZ293693">
    <property type="protein sequence ID" value="PBK85118.1"/>
    <property type="molecule type" value="Genomic_DNA"/>
</dbReference>
<keyword evidence="2" id="KW-1185">Reference proteome</keyword>
<proteinExistence type="predicted"/>
<name>A0A2H3D2W9_ARMGA</name>
<dbReference type="AlphaFoldDB" id="A0A2H3D2W9"/>
<accession>A0A2H3D2W9</accession>
<evidence type="ECO:0000313" key="2">
    <source>
        <dbReference type="Proteomes" id="UP000217790"/>
    </source>
</evidence>
<gene>
    <name evidence="1" type="ORF">ARMGADRAFT_1018157</name>
</gene>
<evidence type="ECO:0000313" key="1">
    <source>
        <dbReference type="EMBL" id="PBK85118.1"/>
    </source>
</evidence>
<dbReference type="InParanoid" id="A0A2H3D2W9"/>
<dbReference type="Proteomes" id="UP000217790">
    <property type="component" value="Unassembled WGS sequence"/>
</dbReference>
<organism evidence="1 2">
    <name type="scientific">Armillaria gallica</name>
    <name type="common">Bulbous honey fungus</name>
    <name type="synonym">Armillaria bulbosa</name>
    <dbReference type="NCBI Taxonomy" id="47427"/>
    <lineage>
        <taxon>Eukaryota</taxon>
        <taxon>Fungi</taxon>
        <taxon>Dikarya</taxon>
        <taxon>Basidiomycota</taxon>
        <taxon>Agaricomycotina</taxon>
        <taxon>Agaricomycetes</taxon>
        <taxon>Agaricomycetidae</taxon>
        <taxon>Agaricales</taxon>
        <taxon>Marasmiineae</taxon>
        <taxon>Physalacriaceae</taxon>
        <taxon>Armillaria</taxon>
    </lineage>
</organism>
<protein>
    <submittedName>
        <fullName evidence="1">Uncharacterized protein</fullName>
    </submittedName>
</protein>
<reference evidence="2" key="1">
    <citation type="journal article" date="2017" name="Nat. Ecol. Evol.">
        <title>Genome expansion and lineage-specific genetic innovations in the forest pathogenic fungi Armillaria.</title>
        <authorList>
            <person name="Sipos G."/>
            <person name="Prasanna A.N."/>
            <person name="Walter M.C."/>
            <person name="O'Connor E."/>
            <person name="Balint B."/>
            <person name="Krizsan K."/>
            <person name="Kiss B."/>
            <person name="Hess J."/>
            <person name="Varga T."/>
            <person name="Slot J."/>
            <person name="Riley R."/>
            <person name="Boka B."/>
            <person name="Rigling D."/>
            <person name="Barry K."/>
            <person name="Lee J."/>
            <person name="Mihaltcheva S."/>
            <person name="LaButti K."/>
            <person name="Lipzen A."/>
            <person name="Waldron R."/>
            <person name="Moloney N.M."/>
            <person name="Sperisen C."/>
            <person name="Kredics L."/>
            <person name="Vagvoelgyi C."/>
            <person name="Patrignani A."/>
            <person name="Fitzpatrick D."/>
            <person name="Nagy I."/>
            <person name="Doyle S."/>
            <person name="Anderson J.B."/>
            <person name="Grigoriev I.V."/>
            <person name="Gueldener U."/>
            <person name="Muensterkoetter M."/>
            <person name="Nagy L.G."/>
        </authorList>
    </citation>
    <scope>NUCLEOTIDE SEQUENCE [LARGE SCALE GENOMIC DNA]</scope>
    <source>
        <strain evidence="2">Ar21-2</strain>
    </source>
</reference>